<organism evidence="2 3">
    <name type="scientific">Bacillus spizizenii</name>
    <name type="common">Bacillus subtilis subsp. spizizenii</name>
    <dbReference type="NCBI Taxonomy" id="96241"/>
    <lineage>
        <taxon>Bacteria</taxon>
        <taxon>Bacillati</taxon>
        <taxon>Bacillota</taxon>
        <taxon>Bacilli</taxon>
        <taxon>Bacillales</taxon>
        <taxon>Bacillaceae</taxon>
        <taxon>Bacillus</taxon>
    </lineage>
</organism>
<feature type="signal peptide" evidence="1">
    <location>
        <begin position="1"/>
        <end position="24"/>
    </location>
</feature>
<proteinExistence type="predicted"/>
<reference evidence="2" key="1">
    <citation type="submission" date="2022-02" db="EMBL/GenBank/DDBJ databases">
        <title>Crop Bioprotection Bacillus Genome Sequencing.</title>
        <authorList>
            <person name="Dunlap C."/>
        </authorList>
    </citation>
    <scope>NUCLEOTIDE SEQUENCE</scope>
    <source>
        <strain evidence="2">M18B4</strain>
    </source>
</reference>
<accession>A0A9Q4DV82</accession>
<evidence type="ECO:0000313" key="3">
    <source>
        <dbReference type="Proteomes" id="UP001070352"/>
    </source>
</evidence>
<dbReference type="AlphaFoldDB" id="A0A9Q4DV82"/>
<gene>
    <name evidence="2" type="ORF">MOC45_21380</name>
</gene>
<dbReference type="Proteomes" id="UP001070352">
    <property type="component" value="Unassembled WGS sequence"/>
</dbReference>
<evidence type="ECO:0000256" key="1">
    <source>
        <dbReference type="SAM" id="SignalP"/>
    </source>
</evidence>
<dbReference type="EMBL" id="JALANJ010000055">
    <property type="protein sequence ID" value="MCY8123096.1"/>
    <property type="molecule type" value="Genomic_DNA"/>
</dbReference>
<protein>
    <submittedName>
        <fullName evidence="2">Uncharacterized protein</fullName>
    </submittedName>
</protein>
<keyword evidence="1" id="KW-0732">Signal</keyword>
<sequence>MRKFKKTLFSILGFVLILSSFTFATGSKAASASEKNEINSIKEYQDLLLATLKISNPKDEEQLENAVDQFNSKNVFNDKALTKYYVESNSKTILPYVDNTKKELDIEKYIQSNIDIGQFTTHKLNENISVTFTNTPVYFIESTTEEDTPQNSSDVEIAAAKYKNTKTYTHSYTAKNFLNMKLFTVKAKGYFQYNGSDVKPKLNDAWYTKGFLSIWQVSNWQKSTYKKGSNYAEVYGRGNFHFGLEINGYGLVVQDQYIKVYLTGNKKGTVNKKTSVK</sequence>
<feature type="chain" id="PRO_5040219750" evidence="1">
    <location>
        <begin position="25"/>
        <end position="277"/>
    </location>
</feature>
<evidence type="ECO:0000313" key="2">
    <source>
        <dbReference type="EMBL" id="MCY8123096.1"/>
    </source>
</evidence>
<comment type="caution">
    <text evidence="2">The sequence shown here is derived from an EMBL/GenBank/DDBJ whole genome shotgun (WGS) entry which is preliminary data.</text>
</comment>
<name>A0A9Q4DV82_BACSC</name>